<accession>A0ABQ4NC28</accession>
<dbReference type="Gene3D" id="3.20.100.30">
    <property type="entry name" value="VTC, catalytic tunnel domain"/>
    <property type="match status" value="1"/>
</dbReference>
<evidence type="ECO:0000313" key="3">
    <source>
        <dbReference type="Proteomes" id="UP000680304"/>
    </source>
</evidence>
<sequence>MEFLGRKLRHELKYYIHPHDYAALRQRLSAVLKLDGHSVRPDGYGIRSLYFDGPHGYALDDKVNGVFGREKYRIRIYNGSDRIIRLERKSKFGNYVCKEAASLTKAEYARILAADFGFLRKADAPLLQDFYRALAHRGFRPTAITDYIREAYIDEPGDVRITFDKRLAAGINSLDLFDPGLAMAEALPPEKTIMEIKYGAFLPETVRLLVRPQAHDRSAISKYVICRELGIRHFI</sequence>
<reference evidence="2 3" key="1">
    <citation type="submission" date="2021-04" db="EMBL/GenBank/DDBJ databases">
        <title>Draft genome sequence of Paenibacillus cisolokensis, LC2-13A.</title>
        <authorList>
            <person name="Uke A."/>
            <person name="Chhe C."/>
            <person name="Baramee S."/>
            <person name="Kosugi A."/>
        </authorList>
    </citation>
    <scope>NUCLEOTIDE SEQUENCE [LARGE SCALE GENOMIC DNA]</scope>
    <source>
        <strain evidence="2 3">LC2-13A</strain>
    </source>
</reference>
<dbReference type="InterPro" id="IPR018966">
    <property type="entry name" value="VTC_domain"/>
</dbReference>
<comment type="caution">
    <text evidence="2">The sequence shown here is derived from an EMBL/GenBank/DDBJ whole genome shotgun (WGS) entry which is preliminary data.</text>
</comment>
<dbReference type="PROSITE" id="PS50112">
    <property type="entry name" value="PAS"/>
    <property type="match status" value="1"/>
</dbReference>
<evidence type="ECO:0000259" key="1">
    <source>
        <dbReference type="PROSITE" id="PS50112"/>
    </source>
</evidence>
<protein>
    <submittedName>
        <fullName evidence="2">Molecular chaperone</fullName>
    </submittedName>
</protein>
<dbReference type="CDD" id="cd07750">
    <property type="entry name" value="PolyPPase_VTC_like"/>
    <property type="match status" value="1"/>
</dbReference>
<dbReference type="EMBL" id="BOVJ01000149">
    <property type="protein sequence ID" value="GIQ65769.1"/>
    <property type="molecule type" value="Genomic_DNA"/>
</dbReference>
<gene>
    <name evidence="2" type="ORF">PACILC2_43370</name>
</gene>
<dbReference type="RefSeq" id="WP_213530273.1">
    <property type="nucleotide sequence ID" value="NZ_BOVJ01000149.1"/>
</dbReference>
<dbReference type="Pfam" id="PF09359">
    <property type="entry name" value="VTC"/>
    <property type="match status" value="1"/>
</dbReference>
<dbReference type="Proteomes" id="UP000680304">
    <property type="component" value="Unassembled WGS sequence"/>
</dbReference>
<name>A0ABQ4NC28_9BACL</name>
<dbReference type="InterPro" id="IPR042267">
    <property type="entry name" value="VTC_sf"/>
</dbReference>
<proteinExistence type="predicted"/>
<evidence type="ECO:0000313" key="2">
    <source>
        <dbReference type="EMBL" id="GIQ65769.1"/>
    </source>
</evidence>
<feature type="domain" description="PAS" evidence="1">
    <location>
        <begin position="1"/>
        <end position="35"/>
    </location>
</feature>
<dbReference type="InterPro" id="IPR000014">
    <property type="entry name" value="PAS"/>
</dbReference>
<keyword evidence="3" id="KW-1185">Reference proteome</keyword>
<organism evidence="2 3">
    <name type="scientific">Paenibacillus cisolokensis</name>
    <dbReference type="NCBI Taxonomy" id="1658519"/>
    <lineage>
        <taxon>Bacteria</taxon>
        <taxon>Bacillati</taxon>
        <taxon>Bacillota</taxon>
        <taxon>Bacilli</taxon>
        <taxon>Bacillales</taxon>
        <taxon>Paenibacillaceae</taxon>
        <taxon>Paenibacillus</taxon>
    </lineage>
</organism>